<evidence type="ECO:0000313" key="3">
    <source>
        <dbReference type="Proteomes" id="UP000479531"/>
    </source>
</evidence>
<protein>
    <submittedName>
        <fullName evidence="2">Glycosyl transferase family 2</fullName>
    </submittedName>
</protein>
<keyword evidence="2" id="KW-0808">Transferase</keyword>
<dbReference type="GO" id="GO:0016740">
    <property type="term" value="F:transferase activity"/>
    <property type="evidence" value="ECO:0007669"/>
    <property type="project" value="UniProtKB-KW"/>
</dbReference>
<organism evidence="2 3">
    <name type="scientific">Roseburia intestinalis</name>
    <dbReference type="NCBI Taxonomy" id="166486"/>
    <lineage>
        <taxon>Bacteria</taxon>
        <taxon>Bacillati</taxon>
        <taxon>Bacillota</taxon>
        <taxon>Clostridia</taxon>
        <taxon>Lachnospirales</taxon>
        <taxon>Lachnospiraceae</taxon>
        <taxon>Roseburia</taxon>
    </lineage>
</organism>
<dbReference type="EMBL" id="WGGT01000010">
    <property type="protein sequence ID" value="MVQ45882.1"/>
    <property type="molecule type" value="Genomic_DNA"/>
</dbReference>
<feature type="domain" description="Streptomycin biosynthesis protein StrF" evidence="1">
    <location>
        <begin position="7"/>
        <end position="216"/>
    </location>
</feature>
<dbReference type="Proteomes" id="UP000479531">
    <property type="component" value="Unassembled WGS sequence"/>
</dbReference>
<dbReference type="Gene3D" id="3.90.550.10">
    <property type="entry name" value="Spore Coat Polysaccharide Biosynthesis Protein SpsA, Chain A"/>
    <property type="match status" value="1"/>
</dbReference>
<dbReference type="AlphaFoldDB" id="A0A6L6XG41"/>
<accession>A0A6L6XG41</accession>
<name>A0A6L6XG41_9FIRM</name>
<dbReference type="RefSeq" id="WP_157350505.1">
    <property type="nucleotide sequence ID" value="NZ_WGGT01000010.1"/>
</dbReference>
<dbReference type="InterPro" id="IPR029044">
    <property type="entry name" value="Nucleotide-diphossugar_trans"/>
</dbReference>
<evidence type="ECO:0000313" key="2">
    <source>
        <dbReference type="EMBL" id="MVQ45882.1"/>
    </source>
</evidence>
<comment type="caution">
    <text evidence="2">The sequence shown here is derived from an EMBL/GenBank/DDBJ whole genome shotgun (WGS) entry which is preliminary data.</text>
</comment>
<evidence type="ECO:0000259" key="1">
    <source>
        <dbReference type="Pfam" id="PF13712"/>
    </source>
</evidence>
<sequence length="400" mass="46778">MNYNKIAFIICTNNQLYFNECQYYIHNLILPEGMELDVIGITGAPSMCAGYNAGMQSSDAKYKVYLHQDVFIREPKFIIYLLERFQKDIHIGMIGMIGGNGMPKTGVTYRAWNVGKVDCRDPDMAYYMYGARDMKKGDTIVEAVDGLLIATQYDIPWREDLFTHFDFYDVSQSFEMRRAEYKVLVPYQETPWVIHDSSFAKLTYYDEARKICLKEYPEYLYADGGFEFTYDKEWNDLSDLLADQIKALIAAHEWKQVGQIIDSYRGAGRKSSEIEILGILYDIYEKEKTAGVKNSFFMGCRDYQEIYEKYMSVRFLMRRMELGLQPVSYQELWDAIAAEQISYETLEELILRATVDKNKVLERLIKIYKIAGMKNQVTACEKLFKIIERRTISITYSRMQ</sequence>
<dbReference type="Pfam" id="PF13712">
    <property type="entry name" value="Glyco_tranf_2_5"/>
    <property type="match status" value="1"/>
</dbReference>
<proteinExistence type="predicted"/>
<reference evidence="2 3" key="1">
    <citation type="submission" date="2019-10" db="EMBL/GenBank/DDBJ databases">
        <title>Roseburia spp. ameliorate alcoholic fatty liver via restoration of gut barrier function.</title>
        <authorList>
            <person name="Seo B."/>
            <person name="Ko G."/>
        </authorList>
    </citation>
    <scope>NUCLEOTIDE SEQUENCE [LARGE SCALE GENOMIC DNA]</scope>
    <source>
        <strain evidence="2 3">SNUG30017</strain>
    </source>
</reference>
<dbReference type="InterPro" id="IPR059123">
    <property type="entry name" value="StrF_dom"/>
</dbReference>
<gene>
    <name evidence="2" type="ORF">GCK47_09225</name>
</gene>